<dbReference type="STRING" id="22663.A0A2I0J6K8"/>
<evidence type="ECO:0000256" key="3">
    <source>
        <dbReference type="ARBA" id="ARBA00023163"/>
    </source>
</evidence>
<dbReference type="GeneID" id="116188062"/>
<comment type="subcellular location">
    <subcellularLocation>
        <location evidence="1">Nucleus</location>
    </subcellularLocation>
</comment>
<keyword evidence="6" id="KW-1185">Reference proteome</keyword>
<dbReference type="AlphaFoldDB" id="A0A2I0J6K8"/>
<proteinExistence type="predicted"/>
<sequence length="411" mass="45155">MQPQQQSSRIDLGDLKAQIVKRIGAEKSKRYFYYLNRFLSQKLSKSEFDKLCCRALGRDNLPLHNQLIRSILRNACLAKAPPPIHEAGPTKSTLTAAKGSPTSEDGHEQGGSLLQNQNNNSSIWSNGVIPTSPRKGRSAIRDRKLKDRASPLGPNGKVESLYQSIGTEDGGSKIVMKNGVLTPRDYSRSLQHLHTVPELPEKEREGLIPQSLDRPTVGSKNEAGLAYVEDGEEVEQYRHLRSSRTPLLAPLGVPFGSRKFSSVGTSGDVVSCQDFGGLFDVETLRRRMQHIVAAQGLGGVSMECANVLNIILDVYLKRLISSCVQVAGAKSVHEPQRSVAPRQQIPGRVLNGMWPTNSSHLNLQSSGGTLDGMEERRPHSISLLDFKVAMELNPQQLGEAWPLLLEFISLS</sequence>
<dbReference type="GO" id="GO:0000124">
    <property type="term" value="C:SAGA complex"/>
    <property type="evidence" value="ECO:0007669"/>
    <property type="project" value="TreeGrafter"/>
</dbReference>
<comment type="caution">
    <text evidence="5">The sequence shown here is derived from an EMBL/GenBank/DDBJ whole genome shotgun (WGS) entry which is preliminary data.</text>
</comment>
<gene>
    <name evidence="5" type="ORF">CRG98_027772</name>
</gene>
<dbReference type="PANTHER" id="PTHR21277:SF5">
    <property type="entry name" value="TRANSCRIPTIONAL ADAPTER 1"/>
    <property type="match status" value="1"/>
</dbReference>
<dbReference type="GO" id="GO:0003713">
    <property type="term" value="F:transcription coactivator activity"/>
    <property type="evidence" value="ECO:0007669"/>
    <property type="project" value="TreeGrafter"/>
</dbReference>
<reference evidence="5 6" key="1">
    <citation type="submission" date="2017-11" db="EMBL/GenBank/DDBJ databases">
        <title>De-novo sequencing of pomegranate (Punica granatum L.) genome.</title>
        <authorList>
            <person name="Akparov Z."/>
            <person name="Amiraslanov A."/>
            <person name="Hajiyeva S."/>
            <person name="Abbasov M."/>
            <person name="Kaur K."/>
            <person name="Hamwieh A."/>
            <person name="Solovyev V."/>
            <person name="Salamov A."/>
            <person name="Braich B."/>
            <person name="Kosarev P."/>
            <person name="Mahmoud A."/>
            <person name="Hajiyev E."/>
            <person name="Babayeva S."/>
            <person name="Izzatullayeva V."/>
            <person name="Mammadov A."/>
            <person name="Mammadov A."/>
            <person name="Sharifova S."/>
            <person name="Ojaghi J."/>
            <person name="Eynullazada K."/>
            <person name="Bayramov B."/>
            <person name="Abdulazimova A."/>
            <person name="Shahmuradov I."/>
        </authorList>
    </citation>
    <scope>NUCLEOTIDE SEQUENCE [LARGE SCALE GENOMIC DNA]</scope>
    <source>
        <strain evidence="6">cv. AG2017</strain>
        <tissue evidence="5">Leaf</tissue>
    </source>
</reference>
<evidence type="ECO:0000313" key="5">
    <source>
        <dbReference type="EMBL" id="PKI51854.1"/>
    </source>
</evidence>
<dbReference type="InterPro" id="IPR024738">
    <property type="entry name" value="Hfi1/Tada1"/>
</dbReference>
<dbReference type="EMBL" id="PGOL01001988">
    <property type="protein sequence ID" value="PKI51854.1"/>
    <property type="molecule type" value="Genomic_DNA"/>
</dbReference>
<organism evidence="5 6">
    <name type="scientific">Punica granatum</name>
    <name type="common">Pomegranate</name>
    <dbReference type="NCBI Taxonomy" id="22663"/>
    <lineage>
        <taxon>Eukaryota</taxon>
        <taxon>Viridiplantae</taxon>
        <taxon>Streptophyta</taxon>
        <taxon>Embryophyta</taxon>
        <taxon>Tracheophyta</taxon>
        <taxon>Spermatophyta</taxon>
        <taxon>Magnoliopsida</taxon>
        <taxon>eudicotyledons</taxon>
        <taxon>Gunneridae</taxon>
        <taxon>Pentapetalae</taxon>
        <taxon>rosids</taxon>
        <taxon>malvids</taxon>
        <taxon>Myrtales</taxon>
        <taxon>Lythraceae</taxon>
        <taxon>Punica</taxon>
    </lineage>
</organism>
<dbReference type="GO" id="GO:0005634">
    <property type="term" value="C:nucleus"/>
    <property type="evidence" value="ECO:0007669"/>
    <property type="project" value="UniProtKB-SubCell"/>
</dbReference>
<keyword evidence="4" id="KW-0539">Nucleus</keyword>
<dbReference type="Proteomes" id="UP000233551">
    <property type="component" value="Unassembled WGS sequence"/>
</dbReference>
<accession>A0A2I0J6K8</accession>
<protein>
    <submittedName>
        <fullName evidence="5">Uncharacterized protein</fullName>
    </submittedName>
</protein>
<evidence type="ECO:0000256" key="1">
    <source>
        <dbReference type="ARBA" id="ARBA00004123"/>
    </source>
</evidence>
<evidence type="ECO:0000313" key="6">
    <source>
        <dbReference type="Proteomes" id="UP000233551"/>
    </source>
</evidence>
<keyword evidence="3" id="KW-0804">Transcription</keyword>
<keyword evidence="2" id="KW-0805">Transcription regulation</keyword>
<name>A0A2I0J6K8_PUNGR</name>
<evidence type="ECO:0000256" key="4">
    <source>
        <dbReference type="ARBA" id="ARBA00023242"/>
    </source>
</evidence>
<dbReference type="CDD" id="cd22933">
    <property type="entry name" value="HFD_HFI1"/>
    <property type="match status" value="1"/>
</dbReference>
<dbReference type="GO" id="GO:0006357">
    <property type="term" value="P:regulation of transcription by RNA polymerase II"/>
    <property type="evidence" value="ECO:0007669"/>
    <property type="project" value="TreeGrafter"/>
</dbReference>
<evidence type="ECO:0000256" key="2">
    <source>
        <dbReference type="ARBA" id="ARBA00023015"/>
    </source>
</evidence>
<dbReference type="Pfam" id="PF12767">
    <property type="entry name" value="SAGA-Tad1"/>
    <property type="match status" value="1"/>
</dbReference>
<dbReference type="OrthoDB" id="10264870at2759"/>
<dbReference type="PANTHER" id="PTHR21277">
    <property type="entry name" value="TRANSCRIPTIONAL ADAPTER 1"/>
    <property type="match status" value="1"/>
</dbReference>